<dbReference type="Pfam" id="PF13424">
    <property type="entry name" value="TPR_12"/>
    <property type="match status" value="2"/>
</dbReference>
<dbReference type="EMBL" id="BOPO01000084">
    <property type="protein sequence ID" value="GIL29037.1"/>
    <property type="molecule type" value="Genomic_DNA"/>
</dbReference>
<feature type="DNA-binding region" description="OmpR/PhoB-type" evidence="5">
    <location>
        <begin position="1"/>
        <end position="95"/>
    </location>
</feature>
<dbReference type="GO" id="GO:0003677">
    <property type="term" value="F:DNA binding"/>
    <property type="evidence" value="ECO:0007669"/>
    <property type="project" value="UniProtKB-UniRule"/>
</dbReference>
<dbReference type="InterPro" id="IPR027417">
    <property type="entry name" value="P-loop_NTPase"/>
</dbReference>
<dbReference type="PANTHER" id="PTHR35807">
    <property type="entry name" value="TRANSCRIPTIONAL REGULATOR REDD-RELATED"/>
    <property type="match status" value="1"/>
</dbReference>
<dbReference type="AlphaFoldDB" id="A0A8J4AG45"/>
<evidence type="ECO:0000313" key="7">
    <source>
        <dbReference type="EMBL" id="GIL29037.1"/>
    </source>
</evidence>
<dbReference type="SMART" id="SM00862">
    <property type="entry name" value="Trans_reg_C"/>
    <property type="match status" value="1"/>
</dbReference>
<dbReference type="InterPro" id="IPR001867">
    <property type="entry name" value="OmpR/PhoB-type_DNA-bd"/>
</dbReference>
<keyword evidence="3 5" id="KW-0238">DNA-binding</keyword>
<evidence type="ECO:0000256" key="5">
    <source>
        <dbReference type="PROSITE-ProRule" id="PRU01091"/>
    </source>
</evidence>
<dbReference type="Pfam" id="PF03704">
    <property type="entry name" value="BTAD"/>
    <property type="match status" value="1"/>
</dbReference>
<dbReference type="PRINTS" id="PR00364">
    <property type="entry name" value="DISEASERSIST"/>
</dbReference>
<sequence>MLLRILGPTELLVDGQPVDLVRLKQRQLLAWLGLHLNQPVAAESLAEQLWPDRDWSQVRSALHQTVSRTRAVLHRLDRPDALITSARTHTYRLNLEADTVDLHQVEALTRRAQQATSRGELDDAVDADRRALQLWRGEPLADLASSAAEQARLHFTETVLLPCCRRLIANYLALGDHDAALVRLEPLLARHPLDQGFAAQRITALMHTSRHGDACAYYTSFNTRLRAEGEEPTPELVKLYRTARDHRSLHVTPAPTQAPGAPQPAVPRQLPRDLHDFTGRHDLLDTLDDLVGHTHLVVVTGMPGVGKTTLATHWAHRNRHLFTDGQLYLDARGYGPSAPLDPHDGLGRLLHALGTPADQLPTDTEGRRDLLNQTLADRTMLILIDNVRDADQLRPLVPTAERCLTLATSRTQLPSLAIFDAAHTLTTPPLPHADRVELFDHILGHDHGDQQHAQVTDRLAELSGGLPLAVRVIAERVRSQPRDDLAGLADDLGEHLTDADDTHAAIIHTVFSWSYTALPADLARLFRLLALFPGSTIGPDTAAAITHTTPRLAHRQLTALAATHLISHADTSRYFRVHNLLGQFAANRLRDEQPEHDLHQARQRLYRWYLHTTANAAHTLAPARPPVPGLPPVTDTDAPPRSFTDDTDALTWCRAERDNITALVRDAARHEDLNTAWRLPANVHEIFERFGSQDDVLETHEIALDCARHTGDEIAVIGTLNNLGTTCFAVHDYARGAAHFEEGLRLARTNGSLMGQAVCTHNLARFRLELGDTDHAIELYTTALRLHEQLDNPAGQAFSAHRLGDAHRRNGTLSQALGWYHRALSLREQVGSLRGQGATHTELARLRLELGQLDLALAHAQRALELHTRSLDQAAACHTWTTLAAIHSRLGDTSAAINAARHAIDLADQLHDLEAAADARQILTTLHATAFTTSPLAATHLGQNTERRG</sequence>
<dbReference type="SUPFAM" id="SSF46894">
    <property type="entry name" value="C-terminal effector domain of the bipartite response regulators"/>
    <property type="match status" value="1"/>
</dbReference>
<dbReference type="SMART" id="SM01043">
    <property type="entry name" value="BTAD"/>
    <property type="match status" value="1"/>
</dbReference>
<gene>
    <name evidence="7" type="ORF">NUM_42910</name>
</gene>
<dbReference type="Proteomes" id="UP000614996">
    <property type="component" value="Unassembled WGS sequence"/>
</dbReference>
<dbReference type="InterPro" id="IPR005158">
    <property type="entry name" value="BTAD"/>
</dbReference>
<dbReference type="InterPro" id="IPR011990">
    <property type="entry name" value="TPR-like_helical_dom_sf"/>
</dbReference>
<evidence type="ECO:0000256" key="1">
    <source>
        <dbReference type="ARBA" id="ARBA00005820"/>
    </source>
</evidence>
<dbReference type="PANTHER" id="PTHR35807:SF1">
    <property type="entry name" value="TRANSCRIPTIONAL REGULATOR REDD"/>
    <property type="match status" value="1"/>
</dbReference>
<dbReference type="InterPro" id="IPR003593">
    <property type="entry name" value="AAA+_ATPase"/>
</dbReference>
<organism evidence="7 8">
    <name type="scientific">Actinocatenispora comari</name>
    <dbReference type="NCBI Taxonomy" id="2807577"/>
    <lineage>
        <taxon>Bacteria</taxon>
        <taxon>Bacillati</taxon>
        <taxon>Actinomycetota</taxon>
        <taxon>Actinomycetes</taxon>
        <taxon>Micromonosporales</taxon>
        <taxon>Micromonosporaceae</taxon>
        <taxon>Actinocatenispora</taxon>
    </lineage>
</organism>
<accession>A0A8J4AG45</accession>
<dbReference type="SMART" id="SM00382">
    <property type="entry name" value="AAA"/>
    <property type="match status" value="1"/>
</dbReference>
<keyword evidence="8" id="KW-1185">Reference proteome</keyword>
<dbReference type="GO" id="GO:0006355">
    <property type="term" value="P:regulation of DNA-templated transcription"/>
    <property type="evidence" value="ECO:0007669"/>
    <property type="project" value="InterPro"/>
</dbReference>
<evidence type="ECO:0000259" key="6">
    <source>
        <dbReference type="PROSITE" id="PS51755"/>
    </source>
</evidence>
<dbReference type="SUPFAM" id="SSF52540">
    <property type="entry name" value="P-loop containing nucleoside triphosphate hydrolases"/>
    <property type="match status" value="1"/>
</dbReference>
<evidence type="ECO:0000256" key="3">
    <source>
        <dbReference type="ARBA" id="ARBA00023125"/>
    </source>
</evidence>
<evidence type="ECO:0000256" key="4">
    <source>
        <dbReference type="ARBA" id="ARBA00023163"/>
    </source>
</evidence>
<comment type="caution">
    <text evidence="7">The sequence shown here is derived from an EMBL/GenBank/DDBJ whole genome shotgun (WGS) entry which is preliminary data.</text>
</comment>
<dbReference type="InterPro" id="IPR051677">
    <property type="entry name" value="AfsR-DnrI-RedD_regulator"/>
</dbReference>
<dbReference type="GO" id="GO:0043531">
    <property type="term" value="F:ADP binding"/>
    <property type="evidence" value="ECO:0007669"/>
    <property type="project" value="InterPro"/>
</dbReference>
<dbReference type="InterPro" id="IPR036388">
    <property type="entry name" value="WH-like_DNA-bd_sf"/>
</dbReference>
<protein>
    <submittedName>
        <fullName evidence="7">SARP family transcriptional regulator</fullName>
    </submittedName>
</protein>
<dbReference type="CDD" id="cd15831">
    <property type="entry name" value="BTAD"/>
    <property type="match status" value="1"/>
</dbReference>
<dbReference type="SMART" id="SM00028">
    <property type="entry name" value="TPR"/>
    <property type="match status" value="6"/>
</dbReference>
<keyword evidence="2" id="KW-0805">Transcription regulation</keyword>
<proteinExistence type="inferred from homology"/>
<feature type="domain" description="OmpR/PhoB-type" evidence="6">
    <location>
        <begin position="1"/>
        <end position="95"/>
    </location>
</feature>
<dbReference type="Gene3D" id="1.10.10.10">
    <property type="entry name" value="Winged helix-like DNA-binding domain superfamily/Winged helix DNA-binding domain"/>
    <property type="match status" value="1"/>
</dbReference>
<dbReference type="PROSITE" id="PS51755">
    <property type="entry name" value="OMPR_PHOB"/>
    <property type="match status" value="1"/>
</dbReference>
<dbReference type="Gene3D" id="1.25.40.10">
    <property type="entry name" value="Tetratricopeptide repeat domain"/>
    <property type="match status" value="2"/>
</dbReference>
<keyword evidence="4" id="KW-0804">Transcription</keyword>
<reference evidence="8" key="1">
    <citation type="journal article" date="2021" name="Int. J. Syst. Evol. Microbiol.">
        <title>Actinocatenispora comari sp. nov., an endophytic actinomycete isolated from aerial parts of Comarum salesowianum.</title>
        <authorList>
            <person name="Oyunbileg N."/>
            <person name="Iizaka Y."/>
            <person name="Hamada M."/>
            <person name="Davaapurev B.O."/>
            <person name="Fukumoto A."/>
            <person name="Tsetseg B."/>
            <person name="Kato F."/>
            <person name="Tamura T."/>
            <person name="Batkhuu J."/>
            <person name="Anzai Y."/>
        </authorList>
    </citation>
    <scope>NUCLEOTIDE SEQUENCE [LARGE SCALE GENOMIC DNA]</scope>
    <source>
        <strain evidence="8">NUM-2625</strain>
    </source>
</reference>
<dbReference type="SUPFAM" id="SSF48452">
    <property type="entry name" value="TPR-like"/>
    <property type="match status" value="3"/>
</dbReference>
<comment type="similarity">
    <text evidence="1">Belongs to the AfsR/DnrI/RedD regulatory family.</text>
</comment>
<dbReference type="InterPro" id="IPR019734">
    <property type="entry name" value="TPR_rpt"/>
</dbReference>
<evidence type="ECO:0000313" key="8">
    <source>
        <dbReference type="Proteomes" id="UP000614996"/>
    </source>
</evidence>
<dbReference type="GO" id="GO:0000160">
    <property type="term" value="P:phosphorelay signal transduction system"/>
    <property type="evidence" value="ECO:0007669"/>
    <property type="project" value="InterPro"/>
</dbReference>
<dbReference type="RefSeq" id="WP_207126737.1">
    <property type="nucleotide sequence ID" value="NZ_BOPO01000084.1"/>
</dbReference>
<dbReference type="InterPro" id="IPR016032">
    <property type="entry name" value="Sig_transdc_resp-reg_C-effctor"/>
</dbReference>
<evidence type="ECO:0000256" key="2">
    <source>
        <dbReference type="ARBA" id="ARBA00023015"/>
    </source>
</evidence>
<dbReference type="Gene3D" id="3.40.50.300">
    <property type="entry name" value="P-loop containing nucleotide triphosphate hydrolases"/>
    <property type="match status" value="1"/>
</dbReference>
<name>A0A8J4AG45_9ACTN</name>